<dbReference type="GO" id="GO:0016020">
    <property type="term" value="C:membrane"/>
    <property type="evidence" value="ECO:0007669"/>
    <property type="project" value="UniProtKB-SubCell"/>
</dbReference>
<feature type="domain" description="Putative ER transporter 6TM N-terminal" evidence="7">
    <location>
        <begin position="173"/>
        <end position="252"/>
    </location>
</feature>
<keyword evidence="2 6" id="KW-0812">Transmembrane</keyword>
<reference evidence="8" key="1">
    <citation type="submission" date="2022-11" db="EMBL/GenBank/DDBJ databases">
        <authorList>
            <person name="Scott C."/>
            <person name="Bruce N."/>
        </authorList>
    </citation>
    <scope>NUCLEOTIDE SEQUENCE</scope>
</reference>
<evidence type="ECO:0000256" key="6">
    <source>
        <dbReference type="SAM" id="Phobius"/>
    </source>
</evidence>
<evidence type="ECO:0000259" key="7">
    <source>
        <dbReference type="Pfam" id="PF10337"/>
    </source>
</evidence>
<feature type="region of interest" description="Disordered" evidence="5">
    <location>
        <begin position="585"/>
        <end position="613"/>
    </location>
</feature>
<evidence type="ECO:0000313" key="9">
    <source>
        <dbReference type="Proteomes" id="UP000838763"/>
    </source>
</evidence>
<proteinExistence type="predicted"/>
<dbReference type="PRINTS" id="PR02047">
    <property type="entry name" value="BREFELDNASP4"/>
</dbReference>
<feature type="transmembrane region" description="Helical" evidence="6">
    <location>
        <begin position="188"/>
        <end position="211"/>
    </location>
</feature>
<dbReference type="Proteomes" id="UP000838763">
    <property type="component" value="Unassembled WGS sequence"/>
</dbReference>
<feature type="transmembrane region" description="Helical" evidence="6">
    <location>
        <begin position="232"/>
        <end position="253"/>
    </location>
</feature>
<dbReference type="PANTHER" id="PTHR47804">
    <property type="entry name" value="60S RIBOSOMAL PROTEIN L19"/>
    <property type="match status" value="1"/>
</dbReference>
<keyword evidence="3 6" id="KW-1133">Transmembrane helix</keyword>
<evidence type="ECO:0000256" key="4">
    <source>
        <dbReference type="ARBA" id="ARBA00023136"/>
    </source>
</evidence>
<protein>
    <recommendedName>
        <fullName evidence="7">Putative ER transporter 6TM N-terminal domain-containing protein</fullName>
    </recommendedName>
</protein>
<keyword evidence="4 6" id="KW-0472">Membrane</keyword>
<dbReference type="InterPro" id="IPR018823">
    <property type="entry name" value="ArAE_2_N"/>
</dbReference>
<feature type="transmembrane region" description="Helical" evidence="6">
    <location>
        <begin position="259"/>
        <end position="279"/>
    </location>
</feature>
<keyword evidence="9" id="KW-1185">Reference proteome</keyword>
<name>A0A9P1MEF4_9PEZI</name>
<dbReference type="EMBL" id="CALLCH030000021">
    <property type="protein sequence ID" value="CAI4219895.1"/>
    <property type="molecule type" value="Genomic_DNA"/>
</dbReference>
<evidence type="ECO:0000256" key="2">
    <source>
        <dbReference type="ARBA" id="ARBA00022692"/>
    </source>
</evidence>
<dbReference type="InterPro" id="IPR023244">
    <property type="entry name" value="Brefeldin_A-sensitivity_4"/>
</dbReference>
<evidence type="ECO:0000256" key="1">
    <source>
        <dbReference type="ARBA" id="ARBA00004141"/>
    </source>
</evidence>
<accession>A0A9P1MEF4</accession>
<dbReference type="OrthoDB" id="1924968at2759"/>
<feature type="compositionally biased region" description="Polar residues" evidence="5">
    <location>
        <begin position="1"/>
        <end position="11"/>
    </location>
</feature>
<comment type="caution">
    <text evidence="8">The sequence shown here is derived from an EMBL/GenBank/DDBJ whole genome shotgun (WGS) entry which is preliminary data.</text>
</comment>
<feature type="transmembrane region" description="Helical" evidence="6">
    <location>
        <begin position="643"/>
        <end position="665"/>
    </location>
</feature>
<dbReference type="AlphaFoldDB" id="A0A9P1MEF4"/>
<dbReference type="Pfam" id="PF10337">
    <property type="entry name" value="ArAE_2_N"/>
    <property type="match status" value="1"/>
</dbReference>
<evidence type="ECO:0000313" key="8">
    <source>
        <dbReference type="EMBL" id="CAI4219895.1"/>
    </source>
</evidence>
<comment type="subcellular location">
    <subcellularLocation>
        <location evidence="1">Membrane</location>
        <topology evidence="1">Multi-pass membrane protein</topology>
    </subcellularLocation>
</comment>
<organism evidence="8 9">
    <name type="scientific">Parascedosporium putredinis</name>
    <dbReference type="NCBI Taxonomy" id="1442378"/>
    <lineage>
        <taxon>Eukaryota</taxon>
        <taxon>Fungi</taxon>
        <taxon>Dikarya</taxon>
        <taxon>Ascomycota</taxon>
        <taxon>Pezizomycotina</taxon>
        <taxon>Sordariomycetes</taxon>
        <taxon>Hypocreomycetidae</taxon>
        <taxon>Microascales</taxon>
        <taxon>Microascaceae</taxon>
        <taxon>Parascedosporium</taxon>
    </lineage>
</organism>
<evidence type="ECO:0000256" key="3">
    <source>
        <dbReference type="ARBA" id="ARBA00022989"/>
    </source>
</evidence>
<dbReference type="PANTHER" id="PTHR47804:SF3">
    <property type="entry name" value="PROTEIN BRE4"/>
    <property type="match status" value="1"/>
</dbReference>
<dbReference type="InterPro" id="IPR052430">
    <property type="entry name" value="IVT-Associated"/>
</dbReference>
<feature type="region of interest" description="Disordered" evidence="5">
    <location>
        <begin position="1"/>
        <end position="81"/>
    </location>
</feature>
<evidence type="ECO:0000256" key="5">
    <source>
        <dbReference type="SAM" id="MobiDB-lite"/>
    </source>
</evidence>
<sequence>MTSPVRGSQGSEHAEAAFSSSSTTSVDPLAGTSWLPDELRKQAMAASARRRRATISGLPPRPSSTRSESRPGDESLAPPSVRVSISRASSAINLALIEELLQESTAGASTYGVEESRDSFFDAFFLKPPQINYCELMKDIESVLPEHMQPKNFFSIKRYVRGQWEGLRASATDAFKTRSGILTIKSFLAFYIAYILCLIPAVTDWMGRYAYVMAVSAIINHPGRTIGAQIDGAVLTTVGTAAGLAWGSIGLALSALSGSLYNLTLAVFLGTFMAFVAYLRSYFIRLYQLVVCAGMAISYTCLAEVDGDVVKWNKIWHRSVPPNILSHGCLVVPRPRDYGMRQRLSQAFFDLSTVYRDTKLDITIIRCSMDNLEELRNRMQSVIRGILNMRLDSDLLNDMLCGRPMTGRSRTSLLSDRSLGTMGRSGLSSRRVSVMSDDGVIQMGTNTLREPTQALIDGMRDGLRACDAAFMDITSAFDAVETTLADIQGIRDYNPDIVRMLSLAQSVRMAADPIVSLITNLRHVLGQSSHIHFHPPAYKFWKSLTLTNSQVRHDRGAVTPSAYHQTFVKTMRLVEDIQAREYLPANAEDDEQPSPKPAFDNKNGFRGCKPPNDQAQAIRSRRMPDFAVVSLGLVAERQHPILAWYRGLAILVGVTAATIVNWIVWPFIARHELRTSLSYILFFLGIISRDIVTKYIYYQESQPATPADMRESEILDSHFRESLVRVRELLLLTRHELRLRGPFDPLPFAALINACEGYFNDLYVVRQCALFYATDFVRAGDAAKKILGFRRDSIASMLTNLYVLSGALYAGSKVPRYLPSAAIARKRLIDAIAEFEDELIQPTADEQTEHGKLALVYRYSFNESLTRCVAYLESMEKYTKLIVGEMGFDSEFKDSSDEESESDQDE</sequence>
<gene>
    <name evidence="8" type="ORF">PPNO1_LOCUS9438</name>
</gene>